<reference evidence="1" key="1">
    <citation type="submission" date="2017-05" db="UniProtKB">
        <authorList>
            <consortium name="EnsemblMetazoa"/>
        </authorList>
    </citation>
    <scope>IDENTIFICATION</scope>
</reference>
<protein>
    <recommendedName>
        <fullName evidence="2">Right handed beta helix domain-containing protein</fullName>
    </recommendedName>
</protein>
<accession>A0A1X7UZL8</accession>
<dbReference type="SUPFAM" id="SSF51126">
    <property type="entry name" value="Pectin lyase-like"/>
    <property type="match status" value="2"/>
</dbReference>
<dbReference type="InParanoid" id="A0A1X7UZL8"/>
<name>A0A1X7UZL8_AMPQE</name>
<proteinExistence type="predicted"/>
<organism evidence="1">
    <name type="scientific">Amphimedon queenslandica</name>
    <name type="common">Sponge</name>
    <dbReference type="NCBI Taxonomy" id="400682"/>
    <lineage>
        <taxon>Eukaryota</taxon>
        <taxon>Metazoa</taxon>
        <taxon>Porifera</taxon>
        <taxon>Demospongiae</taxon>
        <taxon>Heteroscleromorpha</taxon>
        <taxon>Haplosclerida</taxon>
        <taxon>Niphatidae</taxon>
        <taxon>Amphimedon</taxon>
    </lineage>
</organism>
<evidence type="ECO:0000313" key="1">
    <source>
        <dbReference type="EnsemblMetazoa" id="Aqu2.1.32979_001"/>
    </source>
</evidence>
<dbReference type="AlphaFoldDB" id="A0A1X7UZL8"/>
<sequence>MEVLIDRNVVIIVFVVGFLYTCCSSDSSKVLEDVQVIIDAGASQVNCTEERGSEINNTNRTGSHNAFLCPSLQAALQLTGSTGRCCYHYFISFRRTASSGGFVHLITEPIVTCASVTLNSGGSESDNVTISCHTAQEILNKWTYDLKYILYFNSSLYVNFRYTIFEHCPLPIRILKAEQVEITNSAFSYFKEAVFDIHNCYNVTILESFFTSNRGTGITEKPYRGNTGSLSITYNHVETGSIPGNPIIIIKSCRFINNSATAETSFKSANQVFGKGVLTGRGGGMAVFARENVFNISVLITDCEFKENSARSYAGGAYILFNGYGHHIVLIKSCYFRSNYAGVGGGGQIFVGTQGLTESPHVFQIKNCTFHDNKATVGAALYYSINLDGGRSNRAHIADCVFTNNSLLSEHDGFGVAIAVDIGDNYEEKESFPVNTISNCLIANNTAGISSIVSIGFQTFHLFGNNNFTGNQGSSLRVKFLKKLPI</sequence>
<dbReference type="OrthoDB" id="5989148at2759"/>
<dbReference type="InterPro" id="IPR011050">
    <property type="entry name" value="Pectin_lyase_fold/virulence"/>
</dbReference>
<dbReference type="EnsemblMetazoa" id="Aqu2.1.32979_001">
    <property type="protein sequence ID" value="Aqu2.1.32979_001"/>
    <property type="gene ID" value="Aqu2.1.32979"/>
</dbReference>
<evidence type="ECO:0008006" key="2">
    <source>
        <dbReference type="Google" id="ProtNLM"/>
    </source>
</evidence>